<dbReference type="STRING" id="29332.AWH48_00245"/>
<evidence type="ECO:0008006" key="3">
    <source>
        <dbReference type="Google" id="ProtNLM"/>
    </source>
</evidence>
<dbReference type="SUPFAM" id="SSF51182">
    <property type="entry name" value="RmlC-like cupins"/>
    <property type="match status" value="1"/>
</dbReference>
<dbReference type="InterPro" id="IPR014710">
    <property type="entry name" value="RmlC-like_jellyroll"/>
</dbReference>
<accession>A0A177L733</accession>
<protein>
    <recommendedName>
        <fullName evidence="3">Ethanolamine utilization protein</fullName>
    </recommendedName>
</protein>
<name>A0A177L733_9BACI</name>
<proteinExistence type="predicted"/>
<sequence length="137" mass="15337">MNQKTIKQTESKLLCEKPGIQLLKAGTYNLNELSELRRTPELKGQILDVPLTDKKEVLTLGYFALQPSVDYSAEFDFIEIKVVTKGKMVVRDVQGNKYVGEVGDVLIFSPKTTVIFDGESNGEAVYFKNVEANPSYL</sequence>
<dbReference type="Proteomes" id="UP000076935">
    <property type="component" value="Unassembled WGS sequence"/>
</dbReference>
<dbReference type="EMBL" id="LQWY01000021">
    <property type="protein sequence ID" value="OAH61383.1"/>
    <property type="molecule type" value="Genomic_DNA"/>
</dbReference>
<evidence type="ECO:0000313" key="1">
    <source>
        <dbReference type="EMBL" id="OAH61383.1"/>
    </source>
</evidence>
<gene>
    <name evidence="1" type="ORF">AWH49_13340</name>
</gene>
<dbReference type="AlphaFoldDB" id="A0A177L733"/>
<dbReference type="InterPro" id="IPR011051">
    <property type="entry name" value="RmlC_Cupin_sf"/>
</dbReference>
<dbReference type="RefSeq" id="WP_063965435.1">
    <property type="nucleotide sequence ID" value="NZ_JBCNAN010000003.1"/>
</dbReference>
<dbReference type="Gene3D" id="2.60.120.10">
    <property type="entry name" value="Jelly Rolls"/>
    <property type="match status" value="1"/>
</dbReference>
<comment type="caution">
    <text evidence="1">The sequence shown here is derived from an EMBL/GenBank/DDBJ whole genome shotgun (WGS) entry which is preliminary data.</text>
</comment>
<keyword evidence="2" id="KW-1185">Reference proteome</keyword>
<reference evidence="1 2" key="1">
    <citation type="submission" date="2016-01" db="EMBL/GenBank/DDBJ databases">
        <title>Investigation of taxonomic status of Bacillus aminovorans.</title>
        <authorList>
            <person name="Verma A."/>
            <person name="Pal Y."/>
            <person name="Krishnamurthi S."/>
        </authorList>
    </citation>
    <scope>NUCLEOTIDE SEQUENCE [LARGE SCALE GENOMIC DNA]</scope>
    <source>
        <strain evidence="1 2">DSM 1314</strain>
    </source>
</reference>
<organism evidence="1 2">
    <name type="scientific">Domibacillus aminovorans</name>
    <dbReference type="NCBI Taxonomy" id="29332"/>
    <lineage>
        <taxon>Bacteria</taxon>
        <taxon>Bacillati</taxon>
        <taxon>Bacillota</taxon>
        <taxon>Bacilli</taxon>
        <taxon>Bacillales</taxon>
        <taxon>Bacillaceae</taxon>
        <taxon>Domibacillus</taxon>
    </lineage>
</organism>
<evidence type="ECO:0000313" key="2">
    <source>
        <dbReference type="Proteomes" id="UP000076935"/>
    </source>
</evidence>